<protein>
    <submittedName>
        <fullName evidence="1">14990_t:CDS:1</fullName>
    </submittedName>
</protein>
<accession>A0A9N9K1V9</accession>
<gene>
    <name evidence="1" type="ORF">CPELLU_LOCUS18024</name>
</gene>
<dbReference type="PANTHER" id="PTHR35871">
    <property type="entry name" value="EXPRESSED PROTEIN"/>
    <property type="match status" value="1"/>
</dbReference>
<dbReference type="OrthoDB" id="2369987at2759"/>
<feature type="non-terminal residue" evidence="1">
    <location>
        <position position="1"/>
    </location>
</feature>
<dbReference type="Proteomes" id="UP000789759">
    <property type="component" value="Unassembled WGS sequence"/>
</dbReference>
<dbReference type="AlphaFoldDB" id="A0A9N9K1V9"/>
<keyword evidence="2" id="KW-1185">Reference proteome</keyword>
<evidence type="ECO:0000313" key="2">
    <source>
        <dbReference type="Proteomes" id="UP000789759"/>
    </source>
</evidence>
<comment type="caution">
    <text evidence="1">The sequence shown here is derived from an EMBL/GenBank/DDBJ whole genome shotgun (WGS) entry which is preliminary data.</text>
</comment>
<name>A0A9N9K1V9_9GLOM</name>
<proteinExistence type="predicted"/>
<reference evidence="1" key="1">
    <citation type="submission" date="2021-06" db="EMBL/GenBank/DDBJ databases">
        <authorList>
            <person name="Kallberg Y."/>
            <person name="Tangrot J."/>
            <person name="Rosling A."/>
        </authorList>
    </citation>
    <scope>NUCLEOTIDE SEQUENCE</scope>
    <source>
        <strain evidence="1">FL966</strain>
    </source>
</reference>
<evidence type="ECO:0000313" key="1">
    <source>
        <dbReference type="EMBL" id="CAG8804668.1"/>
    </source>
</evidence>
<dbReference type="PANTHER" id="PTHR35871:SF1">
    <property type="entry name" value="CXC1-LIKE CYSTEINE CLUSTER ASSOCIATED WITH KDZ TRANSPOSASES DOMAIN-CONTAINING PROTEIN"/>
    <property type="match status" value="1"/>
</dbReference>
<dbReference type="EMBL" id="CAJVQA010033583">
    <property type="protein sequence ID" value="CAG8804668.1"/>
    <property type="molecule type" value="Genomic_DNA"/>
</dbReference>
<organism evidence="1 2">
    <name type="scientific">Cetraspora pellucida</name>
    <dbReference type="NCBI Taxonomy" id="1433469"/>
    <lineage>
        <taxon>Eukaryota</taxon>
        <taxon>Fungi</taxon>
        <taxon>Fungi incertae sedis</taxon>
        <taxon>Mucoromycota</taxon>
        <taxon>Glomeromycotina</taxon>
        <taxon>Glomeromycetes</taxon>
        <taxon>Diversisporales</taxon>
        <taxon>Gigasporaceae</taxon>
        <taxon>Cetraspora</taxon>
    </lineage>
</organism>
<sequence>DLIKQVIKKAIPIFEQMHPSKTILFMFDNSCSHNAYANNALVISQMNLKDRGKQSLFRDRKIPDDSVYIMTFVDKNSIKKPKRNSTYF</sequence>